<feature type="compositionally biased region" description="Low complexity" evidence="7">
    <location>
        <begin position="347"/>
        <end position="375"/>
    </location>
</feature>
<dbReference type="GO" id="GO:0000978">
    <property type="term" value="F:RNA polymerase II cis-regulatory region sequence-specific DNA binding"/>
    <property type="evidence" value="ECO:0007669"/>
    <property type="project" value="TreeGrafter"/>
</dbReference>
<dbReference type="GO" id="GO:0000981">
    <property type="term" value="F:DNA-binding transcription factor activity, RNA polymerase II-specific"/>
    <property type="evidence" value="ECO:0007669"/>
    <property type="project" value="TreeGrafter"/>
</dbReference>
<feature type="compositionally biased region" description="Polar residues" evidence="7">
    <location>
        <begin position="477"/>
        <end position="491"/>
    </location>
</feature>
<dbReference type="InterPro" id="IPR036910">
    <property type="entry name" value="HMG_box_dom_sf"/>
</dbReference>
<dbReference type="Gene3D" id="1.10.30.10">
    <property type="entry name" value="High mobility group box domain"/>
    <property type="match status" value="1"/>
</dbReference>
<dbReference type="SMART" id="SM00398">
    <property type="entry name" value="HMG"/>
    <property type="match status" value="1"/>
</dbReference>
<evidence type="ECO:0000256" key="6">
    <source>
        <dbReference type="PROSITE-ProRule" id="PRU00267"/>
    </source>
</evidence>
<evidence type="ECO:0000256" key="3">
    <source>
        <dbReference type="ARBA" id="ARBA00023125"/>
    </source>
</evidence>
<evidence type="ECO:0000313" key="9">
    <source>
        <dbReference type="Proteomes" id="UP000092443"/>
    </source>
</evidence>
<dbReference type="RefSeq" id="XP_037886794.1">
    <property type="nucleotide sequence ID" value="XM_038030866.1"/>
</dbReference>
<keyword evidence="2" id="KW-0805">Transcription regulation</keyword>
<dbReference type="PROSITE" id="PS50118">
    <property type="entry name" value="HMG_BOX_2"/>
    <property type="match status" value="1"/>
</dbReference>
<feature type="region of interest" description="Disordered" evidence="7">
    <location>
        <begin position="306"/>
        <end position="382"/>
    </location>
</feature>
<feature type="DNA-binding region" description="HMG box" evidence="6">
    <location>
        <begin position="241"/>
        <end position="309"/>
    </location>
</feature>
<organism evidence="9 10">
    <name type="scientific">Glossina fuscipes</name>
    <dbReference type="NCBI Taxonomy" id="7396"/>
    <lineage>
        <taxon>Eukaryota</taxon>
        <taxon>Metazoa</taxon>
        <taxon>Ecdysozoa</taxon>
        <taxon>Arthropoda</taxon>
        <taxon>Hexapoda</taxon>
        <taxon>Insecta</taxon>
        <taxon>Pterygota</taxon>
        <taxon>Neoptera</taxon>
        <taxon>Endopterygota</taxon>
        <taxon>Diptera</taxon>
        <taxon>Brachycera</taxon>
        <taxon>Muscomorpha</taxon>
        <taxon>Hippoboscoidea</taxon>
        <taxon>Glossinidae</taxon>
        <taxon>Glossina</taxon>
    </lineage>
</organism>
<dbReference type="CDD" id="cd22032">
    <property type="entry name" value="HMG-box_SoxF"/>
    <property type="match status" value="1"/>
</dbReference>
<keyword evidence="9" id="KW-1185">Reference proteome</keyword>
<comment type="subcellular location">
    <subcellularLocation>
        <location evidence="1">Nucleus</location>
    </subcellularLocation>
</comment>
<evidence type="ECO:0000256" key="4">
    <source>
        <dbReference type="ARBA" id="ARBA00023163"/>
    </source>
</evidence>
<evidence type="ECO:0000256" key="1">
    <source>
        <dbReference type="ARBA" id="ARBA00004123"/>
    </source>
</evidence>
<keyword evidence="5 6" id="KW-0539">Nucleus</keyword>
<feature type="compositionally biased region" description="Polar residues" evidence="7">
    <location>
        <begin position="550"/>
        <end position="567"/>
    </location>
</feature>
<proteinExistence type="predicted"/>
<feature type="domain" description="HMG box" evidence="8">
    <location>
        <begin position="241"/>
        <end position="309"/>
    </location>
</feature>
<protein>
    <submittedName>
        <fullName evidence="10">Transcription factor SOX-15</fullName>
    </submittedName>
</protein>
<dbReference type="AlphaFoldDB" id="A0A8U0WMA9"/>
<dbReference type="SUPFAM" id="SSF47095">
    <property type="entry name" value="HMG-box"/>
    <property type="match status" value="1"/>
</dbReference>
<evidence type="ECO:0000256" key="5">
    <source>
        <dbReference type="ARBA" id="ARBA00023242"/>
    </source>
</evidence>
<reference evidence="10" key="1">
    <citation type="submission" date="2025-08" db="UniProtKB">
        <authorList>
            <consortium name="RefSeq"/>
        </authorList>
    </citation>
    <scope>IDENTIFICATION</scope>
    <source>
        <tissue evidence="10">Whole body pupa</tissue>
    </source>
</reference>
<dbReference type="InterPro" id="IPR009071">
    <property type="entry name" value="HMG_box_dom"/>
</dbReference>
<feature type="compositionally biased region" description="Polar residues" evidence="7">
    <location>
        <begin position="320"/>
        <end position="346"/>
    </location>
</feature>
<dbReference type="GO" id="GO:0005634">
    <property type="term" value="C:nucleus"/>
    <property type="evidence" value="ECO:0007669"/>
    <property type="project" value="UniProtKB-SubCell"/>
</dbReference>
<dbReference type="PANTHER" id="PTHR45803:SF5">
    <property type="entry name" value="SOX100B"/>
    <property type="match status" value="1"/>
</dbReference>
<dbReference type="PANTHER" id="PTHR45803">
    <property type="entry name" value="SOX100B"/>
    <property type="match status" value="1"/>
</dbReference>
<keyword evidence="4" id="KW-0804">Transcription</keyword>
<feature type="region of interest" description="Disordered" evidence="7">
    <location>
        <begin position="1"/>
        <end position="22"/>
    </location>
</feature>
<evidence type="ECO:0000259" key="8">
    <source>
        <dbReference type="PROSITE" id="PS50118"/>
    </source>
</evidence>
<feature type="region of interest" description="Disordered" evidence="7">
    <location>
        <begin position="440"/>
        <end position="491"/>
    </location>
</feature>
<evidence type="ECO:0000313" key="10">
    <source>
        <dbReference type="RefSeq" id="XP_037886794.1"/>
    </source>
</evidence>
<dbReference type="KEGG" id="gfs:119635853"/>
<gene>
    <name evidence="10" type="primary">LOC119635853</name>
</gene>
<dbReference type="Pfam" id="PF00505">
    <property type="entry name" value="HMG_box"/>
    <property type="match status" value="1"/>
</dbReference>
<evidence type="ECO:0000256" key="7">
    <source>
        <dbReference type="SAM" id="MobiDB-lite"/>
    </source>
</evidence>
<accession>A0A8U0WMA9</accession>
<name>A0A8U0WMA9_9MUSC</name>
<keyword evidence="3 6" id="KW-0238">DNA-binding</keyword>
<evidence type="ECO:0000256" key="2">
    <source>
        <dbReference type="ARBA" id="ARBA00023015"/>
    </source>
</evidence>
<feature type="region of interest" description="Disordered" evidence="7">
    <location>
        <begin position="543"/>
        <end position="567"/>
    </location>
</feature>
<feature type="compositionally biased region" description="Polar residues" evidence="7">
    <location>
        <begin position="440"/>
        <end position="470"/>
    </location>
</feature>
<feature type="compositionally biased region" description="Basic residues" evidence="7">
    <location>
        <begin position="308"/>
        <end position="319"/>
    </location>
</feature>
<dbReference type="GeneID" id="119635853"/>
<dbReference type="FunFam" id="1.10.30.10:FF:000008">
    <property type="entry name" value="transcription factor SOX-7"/>
    <property type="match status" value="1"/>
</dbReference>
<dbReference type="Proteomes" id="UP000092443">
    <property type="component" value="Unplaced"/>
</dbReference>
<dbReference type="InterPro" id="IPR050917">
    <property type="entry name" value="SOX_TF"/>
</dbReference>
<feature type="region of interest" description="Disordered" evidence="7">
    <location>
        <begin position="78"/>
        <end position="151"/>
    </location>
</feature>
<sequence length="861" mass="94755">MEPSYDHEHPHHHHHQHQQQQQLLTNYNSKKYNPQITRTPEYPSTSSGDLHEHSLITDARLATNLHDGNSDIAYQFRHGSEHSSSSLHSPAIHHTTASTPTNNNTNSYDNETHLSETGGSLSGHCHNSMMVGSYMTSTPPPPTPSSITTNQHMLGTNMPTAPPAAMLNKYLSTHATMMPVAMSSDTEDYPAGVVDASMWAYDYKGELCAPNCNFMERHKLVNEVKFRAVSNQSKCAKETRIRRPMNAFMVWAKIERKKLADENPDLHNADLSKMLGKKWRSLTPQDRRPYVEEAERLRVIHMTEHPNYKYRPRRRKQSKMRSLQTNGVKEQNGSQNSSKNVTCKQQSCVTPTPSPSHSSAITSSGYAATTTTTTSNQMQLNPPVSLYEQTLRSNYSPNSLDCYSNSEITENANDYLHCPPDHATNDQAFGLEENCTATQYKRNSQKSSPNTSSIKSITKSRHSSTTSVQKTARDIASKQSKSLIESDISRSQHSQISLQAYPLAATSMSVMAGRGMYVTCSNRGLLDHGHSVKGTFYPPVSSLDDDKLHPNSSLNVSGSPSTGSHVMSPNIQLALHSSSSNSHTMSSYHQSSHQPELSFPLDASVATTGEYLTATSAYNLSPNLSYEEYLRYTSASTSTLAEGAYTTATGSNNMQTNHDINNHATDSVKSAAKQTKYPDSNHNYDAYEAFNPMMVSTTVPGNSYYGQLPYTLAGQTFPLQLALPLQQSALTAASVYGQVSHGQNQSYLHYSPYASQLSSPQQLANVSESVNNSPPNSISMANSSNSLMQQAANTTPLAATLVQSTAYPNHHHHHHHHHQVITTGAASSTSVLGVGEMIFDSRRDEEISNILAGVRKTCYSN</sequence>
<feature type="compositionally biased region" description="Low complexity" evidence="7">
    <location>
        <begin position="82"/>
        <end position="109"/>
    </location>
</feature>